<dbReference type="EMBL" id="CDQK01000004">
    <property type="protein sequence ID" value="CEP23006.1"/>
    <property type="molecule type" value="Genomic_DNA"/>
</dbReference>
<dbReference type="PANTHER" id="PTHR11226">
    <property type="entry name" value="UDP-GLUCOSE GLYCOPROTEIN:GLUCOSYLTRANSFERASE"/>
    <property type="match status" value="1"/>
</dbReference>
<dbReference type="GO" id="GO:0005788">
    <property type="term" value="C:endoplasmic reticulum lumen"/>
    <property type="evidence" value="ECO:0007669"/>
    <property type="project" value="UniProtKB-SubCell"/>
</dbReference>
<dbReference type="InterPro" id="IPR040692">
    <property type="entry name" value="UGGT_TRXL_3"/>
</dbReference>
<dbReference type="GO" id="GO:0003980">
    <property type="term" value="F:UDP-glucose:glycoprotein glucosyltransferase activity"/>
    <property type="evidence" value="ECO:0007669"/>
    <property type="project" value="InterPro"/>
</dbReference>
<dbReference type="UniPathway" id="UPA00378"/>
<reference evidence="12" key="1">
    <citation type="journal article" date="2015" name="J. Biotechnol.">
        <title>The structure of the Cyberlindnera jadinii genome and its relation to Candida utilis analyzed by the occurrence of single nucleotide polymorphisms.</title>
        <authorList>
            <person name="Rupp O."/>
            <person name="Brinkrolf K."/>
            <person name="Buerth C."/>
            <person name="Kunigo M."/>
            <person name="Schneider J."/>
            <person name="Jaenicke S."/>
            <person name="Goesmann A."/>
            <person name="Puehler A."/>
            <person name="Jaeger K.-E."/>
            <person name="Ernst J.F."/>
        </authorList>
    </citation>
    <scope>NUCLEOTIDE SEQUENCE [LARGE SCALE GENOMIC DNA]</scope>
    <source>
        <strain evidence="12">ATCC 18201 / CBS 1600 / BCRC 20928 / JCM 3617 / NBRC 0987 / NRRL Y-1542</strain>
    </source>
</reference>
<evidence type="ECO:0000256" key="2">
    <source>
        <dbReference type="ARBA" id="ARBA00004319"/>
    </source>
</evidence>
<evidence type="ECO:0000256" key="5">
    <source>
        <dbReference type="ARBA" id="ARBA00023180"/>
    </source>
</evidence>
<feature type="chain" id="PRO_5005216505" evidence="6">
    <location>
        <begin position="17"/>
        <end position="1410"/>
    </location>
</feature>
<dbReference type="Pfam" id="PF06427">
    <property type="entry name" value="UDP-g_GGTase"/>
    <property type="match status" value="1"/>
</dbReference>
<evidence type="ECO:0000313" key="12">
    <source>
        <dbReference type="Proteomes" id="UP000038830"/>
    </source>
</evidence>
<dbReference type="Pfam" id="PF18401">
    <property type="entry name" value="Thioredoxin_13"/>
    <property type="match status" value="1"/>
</dbReference>
<evidence type="ECO:0000259" key="7">
    <source>
        <dbReference type="Pfam" id="PF18400"/>
    </source>
</evidence>
<evidence type="ECO:0000256" key="4">
    <source>
        <dbReference type="ARBA" id="ARBA00022824"/>
    </source>
</evidence>
<feature type="domain" description="UGGT thioredoxin-like" evidence="8">
    <location>
        <begin position="273"/>
        <end position="403"/>
    </location>
</feature>
<feature type="domain" description="UGGT thioredoxin-like" evidence="7">
    <location>
        <begin position="29"/>
        <end position="221"/>
    </location>
</feature>
<comment type="cofactor">
    <cofactor evidence="1">
        <name>Ca(2+)</name>
        <dbReference type="ChEBI" id="CHEBI:29108"/>
    </cofactor>
</comment>
<dbReference type="InterPro" id="IPR029044">
    <property type="entry name" value="Nucleotide-diphossugar_trans"/>
</dbReference>
<feature type="domain" description="Glucosyltransferase 24 catalytic" evidence="10">
    <location>
        <begin position="1108"/>
        <end position="1375"/>
    </location>
</feature>
<organism evidence="11 12">
    <name type="scientific">Cyberlindnera jadinii (strain ATCC 18201 / CBS 1600 / BCRC 20928 / JCM 3617 / NBRC 0987 / NRRL Y-1542)</name>
    <name type="common">Torula yeast</name>
    <name type="synonym">Candida utilis</name>
    <dbReference type="NCBI Taxonomy" id="983966"/>
    <lineage>
        <taxon>Eukaryota</taxon>
        <taxon>Fungi</taxon>
        <taxon>Dikarya</taxon>
        <taxon>Ascomycota</taxon>
        <taxon>Saccharomycotina</taxon>
        <taxon>Saccharomycetes</taxon>
        <taxon>Phaffomycetales</taxon>
        <taxon>Phaffomycetaceae</taxon>
        <taxon>Cyberlindnera</taxon>
    </lineage>
</organism>
<dbReference type="InterPro" id="IPR009448">
    <property type="entry name" value="UDP-g_GGtrans"/>
</dbReference>
<keyword evidence="11" id="KW-0808">Transferase</keyword>
<comment type="subcellular location">
    <subcellularLocation>
        <location evidence="2">Endoplasmic reticulum lumen</location>
    </subcellularLocation>
</comment>
<dbReference type="InterPro" id="IPR040693">
    <property type="entry name" value="UGGT_TRXL_1"/>
</dbReference>
<dbReference type="InterPro" id="IPR040497">
    <property type="entry name" value="Glyco_transf_24"/>
</dbReference>
<keyword evidence="4" id="KW-0256">Endoplasmic reticulum</keyword>
<keyword evidence="5" id="KW-0325">Glycoprotein</keyword>
<dbReference type="Pfam" id="PF18400">
    <property type="entry name" value="Thioredoxin_12"/>
    <property type="match status" value="1"/>
</dbReference>
<gene>
    <name evidence="11" type="primary">gpt1</name>
    <name evidence="11" type="ORF">BN1211_3489</name>
</gene>
<accession>A0A0H5C4S9</accession>
<dbReference type="InterPro" id="IPR040694">
    <property type="entry name" value="UGGT_TRXL_2"/>
</dbReference>
<evidence type="ECO:0000256" key="3">
    <source>
        <dbReference type="ARBA" id="ARBA00022729"/>
    </source>
</evidence>
<dbReference type="CDD" id="cd06432">
    <property type="entry name" value="GT8_HUGT1_C_like"/>
    <property type="match status" value="1"/>
</dbReference>
<evidence type="ECO:0000256" key="6">
    <source>
        <dbReference type="SAM" id="SignalP"/>
    </source>
</evidence>
<dbReference type="GO" id="GO:0051082">
    <property type="term" value="F:unfolded protein binding"/>
    <property type="evidence" value="ECO:0007669"/>
    <property type="project" value="TreeGrafter"/>
</dbReference>
<sequence length="1410" mass="160849">MREFLVFLLTLGYGLAQISIQLVANWEKSPFELLLLETVSSENESYFIPALSKVSNVLFNEEDDDEADLSAIDTRSDEKLFNEVFDLLTPEERSLYEIPLATKYYSPRIVAHYKYYNETILPKFSDILRKKCGEIPQTWLELNGVVYCEPDDVYALQIDKEGNFDQEPFDRVIGDRGPVLALYGTVSDPKFPQFLSTLYQSSLSGKLRFVWRYTPQPHTQRELLSGYGVDLTLKRTDYIVIDDRELTGSEPQIVLKDDKLLDDQTDTFLDTYDNDIKPLAKGELSSLDLKAASFVLDSKSASDAFNRLLKLTQDLPKFASYLSDQEINEDIFAQMEYNEKLGITSSSTGIFLNGAPLNSVRSNIFDLYKQLKTEMKFIELLKELDVDLTDAKNVIGKFALLSAYGSQSRGIKRYKIPHGLESAVVYLNDIEKDEVYSEYSTNVGDFLKRFQFGEIPDVKANLHSAIFVMELSNKEDVSNFIHIVDSITRDQLSQHIGLVPLIKSKEDRSLANQLYKIYRTGTREDILEFLKYLKKEEHYDDVDYVSTLVEPFVQNFDVKRPCVIVNGVFYDLHGNWASLMSRQVFADNNFIAGMVYQRSVATLKDIKEKLYEDSLESRNLLLVPSNDADVSQVIITPEFVRQCEHQFSNVVFTFSETSHGSITPTLTFGANFGSLYALEQLSEILKSLDESKIALRVRLVHTGADVSFIGKLRQASHASLKHLSETVNSIINEHQFNNDEEPLSSTKYLLDSIGVDSQSFILLNGRYIDLKGTIARAESLKSFYEYEMTTRLKNAINLINTIEIEEDGDMSDWFESFSSVLSASYFNGENRITRFDFSRLQTDPSIKFGDKKESLVNILAVFDPINEYTQKLLPLVDAVKDLPFVSVDIVLVPQEDLAELGIKRFYRGNIPKGVSFKNGSFVEDSVVTFNNVPEDTLFTLDMDVHPSWIVMAKEGATDLDNVLLKKTGTVTGIYELENIIIEGNLFDYTNEEPPAGLSVSVPGSDTNVMMAEGYFQLKANPGLWELSLMDGNSRTLYTFVDPNTKTPVSNVDVDILTIDGVKIRPQVKKNPGKESISLNDLVTGEESKGGILSSWFGGKHTTGKHADINIFTVASGHLYERLLSIMTVSVMRHTKHTVKFWLIDNYMSPTFREFLPYLAEQYGFEYELITYKWPSWLRGQREKQRTIWGYKILFLDVLFPQSLDKVIFIDADQIVRTDMNELVTLDLEGAPYGYTPMGDSRKEMEGFRFWKHGYWEKLLGDDLKYHISALYVIDLKKFRSIYAGDILRQQYQILSADPESLSNLDQDLPNSLQRTLKIFSLPQDWLWCETWCDDASLKTARTIDLCNNPLTKEPKLDRARRQIPEWTVYDDEISALRESAFKRNFEAQLLEVSSRQIGSDPAPIEVHDEL</sequence>
<keyword evidence="3 6" id="KW-0732">Signal</keyword>
<dbReference type="Proteomes" id="UP000038830">
    <property type="component" value="Unassembled WGS sequence"/>
</dbReference>
<evidence type="ECO:0000259" key="9">
    <source>
        <dbReference type="Pfam" id="PF18402"/>
    </source>
</evidence>
<feature type="domain" description="UGGT thioredoxin-like" evidence="9">
    <location>
        <begin position="422"/>
        <end position="621"/>
    </location>
</feature>
<dbReference type="SUPFAM" id="SSF53448">
    <property type="entry name" value="Nucleotide-diphospho-sugar transferases"/>
    <property type="match status" value="1"/>
</dbReference>
<dbReference type="Pfam" id="PF18402">
    <property type="entry name" value="Thioredoxin_14"/>
    <property type="match status" value="1"/>
</dbReference>
<proteinExistence type="predicted"/>
<evidence type="ECO:0000259" key="8">
    <source>
        <dbReference type="Pfam" id="PF18401"/>
    </source>
</evidence>
<dbReference type="PANTHER" id="PTHR11226:SF0">
    <property type="entry name" value="UDP-GLUCOSE:GLYCOPROTEIN GLUCOSYLTRANSFERASE"/>
    <property type="match status" value="1"/>
</dbReference>
<evidence type="ECO:0000313" key="11">
    <source>
        <dbReference type="EMBL" id="CEP23006.1"/>
    </source>
</evidence>
<protein>
    <submittedName>
        <fullName evidence="11">K11718 UDP-glucose:glycoprotein glucosyltransferase</fullName>
    </submittedName>
</protein>
<dbReference type="GO" id="GO:0036503">
    <property type="term" value="P:ERAD pathway"/>
    <property type="evidence" value="ECO:0007669"/>
    <property type="project" value="TreeGrafter"/>
</dbReference>
<dbReference type="GO" id="GO:0018279">
    <property type="term" value="P:protein N-linked glycosylation via asparagine"/>
    <property type="evidence" value="ECO:0007669"/>
    <property type="project" value="TreeGrafter"/>
</dbReference>
<name>A0A0H5C4S9_CYBJN</name>
<evidence type="ECO:0000259" key="10">
    <source>
        <dbReference type="Pfam" id="PF18404"/>
    </source>
</evidence>
<dbReference type="Pfam" id="PF18404">
    <property type="entry name" value="Glyco_transf_24"/>
    <property type="match status" value="1"/>
</dbReference>
<dbReference type="Gene3D" id="3.90.550.10">
    <property type="entry name" value="Spore Coat Polysaccharide Biosynthesis Protein SpsA, Chain A"/>
    <property type="match status" value="1"/>
</dbReference>
<evidence type="ECO:0000256" key="1">
    <source>
        <dbReference type="ARBA" id="ARBA00001913"/>
    </source>
</evidence>
<feature type="signal peptide" evidence="6">
    <location>
        <begin position="1"/>
        <end position="16"/>
    </location>
</feature>